<sequence>MSLIRSHADHREKDMERIRSKMFCPLTPRRKILVFPTVCKRTNCQCPPVAPPAESTSAIETCRTNIKWWESVLNWLEDKHQMIAESLGKDPEDLIVLCSGPECMKMGGGTVFLHPVPRQIVPRTKMRMPNGPPPSNEEEVQGVWKLFRDEQRELKTCSLNKTFYGPICLPDIKNPSSEDMFTIKEFFSAHQKSMVKHLDHLIYLQDLIGNHLIPQVLSKIKELIKELKFLQNPDLMKTREWSYLSDIDPDEEPVDYLAPETEEDYPEQSDDEEPVDHLAPETEEDS</sequence>
<evidence type="ECO:0000313" key="2">
    <source>
        <dbReference type="Proteomes" id="UP001732700"/>
    </source>
</evidence>
<proteinExistence type="predicted"/>
<dbReference type="Proteomes" id="UP001732700">
    <property type="component" value="Chromosome 4D"/>
</dbReference>
<evidence type="ECO:0000313" key="1">
    <source>
        <dbReference type="EnsemblPlants" id="AVESA.00010b.r2.4DG0787620.1.CDS"/>
    </source>
</evidence>
<accession>A0ACD5XG14</accession>
<organism evidence="1 2">
    <name type="scientific">Avena sativa</name>
    <name type="common">Oat</name>
    <dbReference type="NCBI Taxonomy" id="4498"/>
    <lineage>
        <taxon>Eukaryota</taxon>
        <taxon>Viridiplantae</taxon>
        <taxon>Streptophyta</taxon>
        <taxon>Embryophyta</taxon>
        <taxon>Tracheophyta</taxon>
        <taxon>Spermatophyta</taxon>
        <taxon>Magnoliopsida</taxon>
        <taxon>Liliopsida</taxon>
        <taxon>Poales</taxon>
        <taxon>Poaceae</taxon>
        <taxon>BOP clade</taxon>
        <taxon>Pooideae</taxon>
        <taxon>Poodae</taxon>
        <taxon>Poeae</taxon>
        <taxon>Poeae Chloroplast Group 1 (Aveneae type)</taxon>
        <taxon>Aveninae</taxon>
        <taxon>Avena</taxon>
    </lineage>
</organism>
<reference evidence="1" key="2">
    <citation type="submission" date="2025-09" db="UniProtKB">
        <authorList>
            <consortium name="EnsemblPlants"/>
        </authorList>
    </citation>
    <scope>IDENTIFICATION</scope>
</reference>
<reference evidence="1" key="1">
    <citation type="submission" date="2021-05" db="EMBL/GenBank/DDBJ databases">
        <authorList>
            <person name="Scholz U."/>
            <person name="Mascher M."/>
            <person name="Fiebig A."/>
        </authorList>
    </citation>
    <scope>NUCLEOTIDE SEQUENCE [LARGE SCALE GENOMIC DNA]</scope>
</reference>
<keyword evidence="2" id="KW-1185">Reference proteome</keyword>
<protein>
    <submittedName>
        <fullName evidence="1">Uncharacterized protein</fullName>
    </submittedName>
</protein>
<dbReference type="EnsemblPlants" id="AVESA.00010b.r2.4DG0787620.1">
    <property type="protein sequence ID" value="AVESA.00010b.r2.4DG0787620.1.CDS"/>
    <property type="gene ID" value="AVESA.00010b.r2.4DG0787620"/>
</dbReference>
<name>A0ACD5XG14_AVESA</name>